<evidence type="ECO:0000256" key="2">
    <source>
        <dbReference type="PIRSR" id="PIRSR637460-2"/>
    </source>
</evidence>
<sequence length="326" mass="33870">MRRARVPALVAVVCTALGALAAPAAAESADVIQWVAMGDSYAAGVIPAAGVEVTGGGQRDGCARTAGSYPEVLRTRLGDAIDLTNVSCGGATIAEVVSDPQSPNGYNLPFFEVYDPGYPFSPVDPQVSAIPESANVVSVQVGGNTLGFAELIYVCLQLGSSADKDTDHPCADYFTSGGDGVPTITERLTEVSRQYGEMLGTIQAVAPNAKVLALGYPAIIPEDPSTCAYGFDAAGLRNFATATYPDLDFLRTEVLERFNATIAQQAATHNVTYVDVYTPTVGHDVCSSDKWIEGLADRSGGWALVHPNAAGHARIADLLEAAVGLG</sequence>
<evidence type="ECO:0000256" key="1">
    <source>
        <dbReference type="PIRSR" id="PIRSR637460-1"/>
    </source>
</evidence>
<feature type="chain" id="PRO_5039120128" evidence="3">
    <location>
        <begin position="22"/>
        <end position="326"/>
    </location>
</feature>
<keyword evidence="2" id="KW-1015">Disulfide bond</keyword>
<evidence type="ECO:0000256" key="3">
    <source>
        <dbReference type="SAM" id="SignalP"/>
    </source>
</evidence>
<dbReference type="OrthoDB" id="5503950at2"/>
<dbReference type="RefSeq" id="WP_104482582.1">
    <property type="nucleotide sequence ID" value="NZ_CP154825.1"/>
</dbReference>
<keyword evidence="3" id="KW-0732">Signal</keyword>
<accession>A0A2S6GEG8</accession>
<feature type="disulfide bond" evidence="2">
    <location>
        <begin position="62"/>
        <end position="88"/>
    </location>
</feature>
<feature type="disulfide bond" evidence="2">
    <location>
        <begin position="227"/>
        <end position="286"/>
    </location>
</feature>
<dbReference type="GO" id="GO:0004806">
    <property type="term" value="F:triacylglycerol lipase activity"/>
    <property type="evidence" value="ECO:0007669"/>
    <property type="project" value="TreeGrafter"/>
</dbReference>
<evidence type="ECO:0000313" key="6">
    <source>
        <dbReference type="Proteomes" id="UP000239203"/>
    </source>
</evidence>
<dbReference type="AlphaFoldDB" id="A0A2S6GEG8"/>
<dbReference type="PANTHER" id="PTHR37981:SF1">
    <property type="entry name" value="SGNH HYDROLASE-TYPE ESTERASE DOMAIN-CONTAINING PROTEIN"/>
    <property type="match status" value="1"/>
</dbReference>
<dbReference type="InterPro" id="IPR013830">
    <property type="entry name" value="SGNH_hydro"/>
</dbReference>
<protein>
    <submittedName>
        <fullName evidence="5">Lysophospholipase L1-like esterase</fullName>
    </submittedName>
</protein>
<dbReference type="EMBL" id="PTIX01000026">
    <property type="protein sequence ID" value="PPK63625.1"/>
    <property type="molecule type" value="Genomic_DNA"/>
</dbReference>
<name>A0A2S6GEG8_9PSEU</name>
<evidence type="ECO:0000313" key="5">
    <source>
        <dbReference type="EMBL" id="PPK63625.1"/>
    </source>
</evidence>
<feature type="signal peptide" evidence="3">
    <location>
        <begin position="1"/>
        <end position="21"/>
    </location>
</feature>
<feature type="active site" description="Nucleophile" evidence="1">
    <location>
        <position position="40"/>
    </location>
</feature>
<dbReference type="InterPro" id="IPR037460">
    <property type="entry name" value="SEST-like"/>
</dbReference>
<reference evidence="5 6" key="1">
    <citation type="submission" date="2018-02" db="EMBL/GenBank/DDBJ databases">
        <title>Genomic Encyclopedia of Archaeal and Bacterial Type Strains, Phase II (KMG-II): from individual species to whole genera.</title>
        <authorList>
            <person name="Goeker M."/>
        </authorList>
    </citation>
    <scope>NUCLEOTIDE SEQUENCE [LARGE SCALE GENOMIC DNA]</scope>
    <source>
        <strain evidence="5 6">YU 961-1</strain>
    </source>
</reference>
<dbReference type="SUPFAM" id="SSF52266">
    <property type="entry name" value="SGNH hydrolase"/>
    <property type="match status" value="1"/>
</dbReference>
<feature type="disulfide bond" evidence="2">
    <location>
        <begin position="155"/>
        <end position="170"/>
    </location>
</feature>
<dbReference type="PANTHER" id="PTHR37981">
    <property type="entry name" value="LIPASE 2"/>
    <property type="match status" value="1"/>
</dbReference>
<evidence type="ECO:0000259" key="4">
    <source>
        <dbReference type="Pfam" id="PF13472"/>
    </source>
</evidence>
<keyword evidence="6" id="KW-1185">Reference proteome</keyword>
<dbReference type="GO" id="GO:0019433">
    <property type="term" value="P:triglyceride catabolic process"/>
    <property type="evidence" value="ECO:0007669"/>
    <property type="project" value="TreeGrafter"/>
</dbReference>
<dbReference type="CDD" id="cd01823">
    <property type="entry name" value="SEST_like"/>
    <property type="match status" value="1"/>
</dbReference>
<dbReference type="Proteomes" id="UP000239203">
    <property type="component" value="Unassembled WGS sequence"/>
</dbReference>
<feature type="domain" description="SGNH hydrolase-type esterase" evidence="4">
    <location>
        <begin position="36"/>
        <end position="314"/>
    </location>
</feature>
<feature type="active site" evidence="1">
    <location>
        <position position="306"/>
    </location>
</feature>
<organism evidence="5 6">
    <name type="scientific">Actinokineospora auranticolor</name>
    <dbReference type="NCBI Taxonomy" id="155976"/>
    <lineage>
        <taxon>Bacteria</taxon>
        <taxon>Bacillati</taxon>
        <taxon>Actinomycetota</taxon>
        <taxon>Actinomycetes</taxon>
        <taxon>Pseudonocardiales</taxon>
        <taxon>Pseudonocardiaceae</taxon>
        <taxon>Actinokineospora</taxon>
    </lineage>
</organism>
<dbReference type="InterPro" id="IPR036514">
    <property type="entry name" value="SGNH_hydro_sf"/>
</dbReference>
<gene>
    <name evidence="5" type="ORF">CLV40_12632</name>
</gene>
<proteinExistence type="predicted"/>
<comment type="caution">
    <text evidence="5">The sequence shown here is derived from an EMBL/GenBank/DDBJ whole genome shotgun (WGS) entry which is preliminary data.</text>
</comment>
<dbReference type="Gene3D" id="3.40.50.1110">
    <property type="entry name" value="SGNH hydrolase"/>
    <property type="match status" value="1"/>
</dbReference>
<dbReference type="Pfam" id="PF13472">
    <property type="entry name" value="Lipase_GDSL_2"/>
    <property type="match status" value="1"/>
</dbReference>